<comment type="caution">
    <text evidence="1">The sequence shown here is derived from an EMBL/GenBank/DDBJ whole genome shotgun (WGS) entry which is preliminary data.</text>
</comment>
<sequence length="329" mass="37611">MEYQYSEAIDPRVYKTDGLISNSITTLRRHKDPFSEVIGSLRAQRDWSEQVSPINGYHGGLAEPYSFMRIAVPECLPERLEIISYANEYAFLYDDKMETLDWKLRPDERGPGLLEMFIAGVEDDAIQAVLEKVRPEQRLQVQILAEMKAIDPSRAKTTMKAWARFVQLASKTRTKPFATLLEYIPARVTDCGELVWFGTLTFGMGLTIPDEEHSLCMELARPAYAAMGLTNDLYSWEKERRAAERQGQDYVFNAIWVIMKEKGVGEEEAKAICCQAVRDYTEEYCGIVERTRNNKALSKDTRAYAEAVLLTLAGNLVWSIYCPRYHQGI</sequence>
<reference evidence="1" key="1">
    <citation type="journal article" date="2023" name="Mol. Phylogenet. Evol.">
        <title>Genome-scale phylogeny and comparative genomics of the fungal order Sordariales.</title>
        <authorList>
            <person name="Hensen N."/>
            <person name="Bonometti L."/>
            <person name="Westerberg I."/>
            <person name="Brannstrom I.O."/>
            <person name="Guillou S."/>
            <person name="Cros-Aarteil S."/>
            <person name="Calhoun S."/>
            <person name="Haridas S."/>
            <person name="Kuo A."/>
            <person name="Mondo S."/>
            <person name="Pangilinan J."/>
            <person name="Riley R."/>
            <person name="LaButti K."/>
            <person name="Andreopoulos B."/>
            <person name="Lipzen A."/>
            <person name="Chen C."/>
            <person name="Yan M."/>
            <person name="Daum C."/>
            <person name="Ng V."/>
            <person name="Clum A."/>
            <person name="Steindorff A."/>
            <person name="Ohm R.A."/>
            <person name="Martin F."/>
            <person name="Silar P."/>
            <person name="Natvig D.O."/>
            <person name="Lalanne C."/>
            <person name="Gautier V."/>
            <person name="Ament-Velasquez S.L."/>
            <person name="Kruys A."/>
            <person name="Hutchinson M.I."/>
            <person name="Powell A.J."/>
            <person name="Barry K."/>
            <person name="Miller A.N."/>
            <person name="Grigoriev I.V."/>
            <person name="Debuchy R."/>
            <person name="Gladieux P."/>
            <person name="Hiltunen Thoren M."/>
            <person name="Johannesson H."/>
        </authorList>
    </citation>
    <scope>NUCLEOTIDE SEQUENCE</scope>
    <source>
        <strain evidence="1">CBS 232.78</strain>
    </source>
</reference>
<organism evidence="1 2">
    <name type="scientific">Podospora didyma</name>
    <dbReference type="NCBI Taxonomy" id="330526"/>
    <lineage>
        <taxon>Eukaryota</taxon>
        <taxon>Fungi</taxon>
        <taxon>Dikarya</taxon>
        <taxon>Ascomycota</taxon>
        <taxon>Pezizomycotina</taxon>
        <taxon>Sordariomycetes</taxon>
        <taxon>Sordariomycetidae</taxon>
        <taxon>Sordariales</taxon>
        <taxon>Podosporaceae</taxon>
        <taxon>Podospora</taxon>
    </lineage>
</organism>
<dbReference type="InterPro" id="IPR008949">
    <property type="entry name" value="Isoprenoid_synthase_dom_sf"/>
</dbReference>
<dbReference type="EMBL" id="JAULSW010000001">
    <property type="protein sequence ID" value="KAK3392844.1"/>
    <property type="molecule type" value="Genomic_DNA"/>
</dbReference>
<accession>A0AAE0U729</accession>
<keyword evidence="2" id="KW-1185">Reference proteome</keyword>
<evidence type="ECO:0000313" key="1">
    <source>
        <dbReference type="EMBL" id="KAK3392844.1"/>
    </source>
</evidence>
<reference evidence="1" key="2">
    <citation type="submission" date="2023-06" db="EMBL/GenBank/DDBJ databases">
        <authorList>
            <consortium name="Lawrence Berkeley National Laboratory"/>
            <person name="Haridas S."/>
            <person name="Hensen N."/>
            <person name="Bonometti L."/>
            <person name="Westerberg I."/>
            <person name="Brannstrom I.O."/>
            <person name="Guillou S."/>
            <person name="Cros-Aarteil S."/>
            <person name="Calhoun S."/>
            <person name="Kuo A."/>
            <person name="Mondo S."/>
            <person name="Pangilinan J."/>
            <person name="Riley R."/>
            <person name="LaButti K."/>
            <person name="Andreopoulos B."/>
            <person name="Lipzen A."/>
            <person name="Chen C."/>
            <person name="Yanf M."/>
            <person name="Daum C."/>
            <person name="Ng V."/>
            <person name="Clum A."/>
            <person name="Steindorff A."/>
            <person name="Ohm R."/>
            <person name="Martin F."/>
            <person name="Silar P."/>
            <person name="Natvig D."/>
            <person name="Lalanne C."/>
            <person name="Gautier V."/>
            <person name="Ament-velasquez S.L."/>
            <person name="Kruys A."/>
            <person name="Hutchinson M.I."/>
            <person name="Powell A.J."/>
            <person name="Barry K."/>
            <person name="Miller A.N."/>
            <person name="Grigoriev I.V."/>
            <person name="Debuchy R."/>
            <person name="Gladieux P."/>
            <person name="Thoren M.H."/>
            <person name="Johannesson H."/>
        </authorList>
    </citation>
    <scope>NUCLEOTIDE SEQUENCE</scope>
    <source>
        <strain evidence="1">CBS 232.78</strain>
    </source>
</reference>
<name>A0AAE0U729_9PEZI</name>
<dbReference type="AlphaFoldDB" id="A0AAE0U729"/>
<protein>
    <submittedName>
        <fullName evidence="1">Isoprenoid synthase domain-containing protein</fullName>
    </submittedName>
</protein>
<evidence type="ECO:0000313" key="2">
    <source>
        <dbReference type="Proteomes" id="UP001285441"/>
    </source>
</evidence>
<dbReference type="SUPFAM" id="SSF48576">
    <property type="entry name" value="Terpenoid synthases"/>
    <property type="match status" value="1"/>
</dbReference>
<dbReference type="Gene3D" id="1.10.600.10">
    <property type="entry name" value="Farnesyl Diphosphate Synthase"/>
    <property type="match status" value="1"/>
</dbReference>
<dbReference type="Proteomes" id="UP001285441">
    <property type="component" value="Unassembled WGS sequence"/>
</dbReference>
<dbReference type="Pfam" id="PF19086">
    <property type="entry name" value="Terpene_syn_C_2"/>
    <property type="match status" value="1"/>
</dbReference>
<gene>
    <name evidence="1" type="ORF">B0H63DRAFT_530350</name>
</gene>
<proteinExistence type="predicted"/>